<reference evidence="1" key="1">
    <citation type="submission" date="2018-06" db="EMBL/GenBank/DDBJ databases">
        <authorList>
            <person name="Zhirakovskaya E."/>
        </authorList>
    </citation>
    <scope>NUCLEOTIDE SEQUENCE</scope>
</reference>
<gene>
    <name evidence="1" type="ORF">MNBD_BACTEROID03-775</name>
</gene>
<dbReference type="AlphaFoldDB" id="A0A3B0U6T3"/>
<dbReference type="EMBL" id="UOEL01000125">
    <property type="protein sequence ID" value="VAW15146.1"/>
    <property type="molecule type" value="Genomic_DNA"/>
</dbReference>
<accession>A0A3B0U6T3</accession>
<proteinExistence type="predicted"/>
<protein>
    <submittedName>
        <fullName evidence="1">Uncharacterized protein</fullName>
    </submittedName>
</protein>
<evidence type="ECO:0000313" key="1">
    <source>
        <dbReference type="EMBL" id="VAW15146.1"/>
    </source>
</evidence>
<organism evidence="1">
    <name type="scientific">hydrothermal vent metagenome</name>
    <dbReference type="NCBI Taxonomy" id="652676"/>
    <lineage>
        <taxon>unclassified sequences</taxon>
        <taxon>metagenomes</taxon>
        <taxon>ecological metagenomes</taxon>
    </lineage>
</organism>
<name>A0A3B0U6T3_9ZZZZ</name>
<sequence>MNNLIYLKTMNYERIGTILKQIFKHETIY</sequence>